<feature type="domain" description="Antitoxin Xre-like helix-turn-helix" evidence="2">
    <location>
        <begin position="37"/>
        <end position="96"/>
    </location>
</feature>
<dbReference type="RefSeq" id="WP_237856070.1">
    <property type="nucleotide sequence ID" value="NZ_JAKLWS010000038.1"/>
</dbReference>
<name>A0ABS9KIE4_9BACT</name>
<evidence type="ECO:0000313" key="3">
    <source>
        <dbReference type="EMBL" id="MCG2590630.1"/>
    </source>
</evidence>
<proteinExistence type="predicted"/>
<feature type="domain" description="Antitoxin Xre/MbcA/ParS-like toxin-binding" evidence="1">
    <location>
        <begin position="101"/>
        <end position="150"/>
    </location>
</feature>
<dbReference type="Proteomes" id="UP001165366">
    <property type="component" value="Unassembled WGS sequence"/>
</dbReference>
<dbReference type="EMBL" id="JAKLWS010000038">
    <property type="protein sequence ID" value="MCG2590630.1"/>
    <property type="molecule type" value="Genomic_DNA"/>
</dbReference>
<dbReference type="InterPro" id="IPR011979">
    <property type="entry name" value="Antitox_Xre"/>
</dbReference>
<accession>A0ABS9KIE4</accession>
<comment type="caution">
    <text evidence="3">The sequence shown here is derived from an EMBL/GenBank/DDBJ whole genome shotgun (WGS) entry which is preliminary data.</text>
</comment>
<reference evidence="3" key="2">
    <citation type="submission" date="2024-05" db="EMBL/GenBank/DDBJ databases">
        <title>Rhodohalobacter halophilus gen. nov., sp. nov., a moderately halophilic member of the family Balneolaceae.</title>
        <authorList>
            <person name="Xia J."/>
        </authorList>
    </citation>
    <scope>NUCLEOTIDE SEQUENCE</scope>
    <source>
        <strain evidence="3">WB101</strain>
    </source>
</reference>
<evidence type="ECO:0000259" key="2">
    <source>
        <dbReference type="Pfam" id="PF20432"/>
    </source>
</evidence>
<evidence type="ECO:0000259" key="1">
    <source>
        <dbReference type="Pfam" id="PF09722"/>
    </source>
</evidence>
<dbReference type="InterPro" id="IPR046847">
    <property type="entry name" value="Xre-like_HTH"/>
</dbReference>
<organism evidence="3 4">
    <name type="scientific">Rhodohalobacter sulfatireducens</name>
    <dbReference type="NCBI Taxonomy" id="2911366"/>
    <lineage>
        <taxon>Bacteria</taxon>
        <taxon>Pseudomonadati</taxon>
        <taxon>Balneolota</taxon>
        <taxon>Balneolia</taxon>
        <taxon>Balneolales</taxon>
        <taxon>Balneolaceae</taxon>
        <taxon>Rhodohalobacter</taxon>
    </lineage>
</organism>
<protein>
    <submittedName>
        <fullName evidence="3">DUF2384 domain-containing protein</fullName>
    </submittedName>
</protein>
<dbReference type="Pfam" id="PF20432">
    <property type="entry name" value="Xre-like-HTH"/>
    <property type="match status" value="1"/>
</dbReference>
<dbReference type="NCBIfam" id="TIGR02293">
    <property type="entry name" value="TAS_TIGR02293"/>
    <property type="match status" value="1"/>
</dbReference>
<gene>
    <name evidence="3" type="ORF">L6773_18800</name>
</gene>
<dbReference type="Pfam" id="PF09722">
    <property type="entry name" value="Xre_MbcA_ParS_C"/>
    <property type="match status" value="1"/>
</dbReference>
<sequence>MMAEKNSHQKEYLSNKSKKNSNKVEEPFIAWDLSKAVANIQEGLASDILQTIQTRLDISRMELSTLLMISPRTLDRRRKEDVLPPDESERSYRIARLTDLAAEVFGSMEKASTWFKQPNYALGNKKPLDIVQTEPGARLVERTLQQIQHGITV</sequence>
<keyword evidence="4" id="KW-1185">Reference proteome</keyword>
<evidence type="ECO:0000313" key="4">
    <source>
        <dbReference type="Proteomes" id="UP001165366"/>
    </source>
</evidence>
<dbReference type="InterPro" id="IPR024467">
    <property type="entry name" value="Xre/MbcA/ParS-like_toxin-bd"/>
</dbReference>
<reference evidence="3" key="1">
    <citation type="submission" date="2022-01" db="EMBL/GenBank/DDBJ databases">
        <authorList>
            <person name="Wang Y."/>
        </authorList>
    </citation>
    <scope>NUCLEOTIDE SEQUENCE</scope>
    <source>
        <strain evidence="3">WB101</strain>
    </source>
</reference>